<organism evidence="1 2">
    <name type="scientific">Thioclava marina</name>
    <dbReference type="NCBI Taxonomy" id="1915077"/>
    <lineage>
        <taxon>Bacteria</taxon>
        <taxon>Pseudomonadati</taxon>
        <taxon>Pseudomonadota</taxon>
        <taxon>Alphaproteobacteria</taxon>
        <taxon>Rhodobacterales</taxon>
        <taxon>Paracoccaceae</taxon>
        <taxon>Thioclava</taxon>
    </lineage>
</organism>
<evidence type="ECO:0000313" key="1">
    <source>
        <dbReference type="EMBL" id="OOY11275.1"/>
    </source>
</evidence>
<dbReference type="Proteomes" id="UP000242224">
    <property type="component" value="Unassembled WGS sequence"/>
</dbReference>
<reference evidence="1 2" key="1">
    <citation type="submission" date="2016-11" db="EMBL/GenBank/DDBJ databases">
        <title>A multilocus sequence analysis scheme for characterization of bacteria in the genus Thioclava.</title>
        <authorList>
            <person name="Liu Y."/>
            <person name="Shao Z."/>
        </authorList>
    </citation>
    <scope>NUCLEOTIDE SEQUENCE [LARGE SCALE GENOMIC DNA]</scope>
    <source>
        <strain evidence="1 2">11.10-0-13</strain>
    </source>
</reference>
<protein>
    <submittedName>
        <fullName evidence="1">Uncharacterized protein</fullName>
    </submittedName>
</protein>
<gene>
    <name evidence="1" type="ORF">BMG00_16240</name>
</gene>
<name>A0ABX3MI88_9RHOB</name>
<comment type="caution">
    <text evidence="1">The sequence shown here is derived from an EMBL/GenBank/DDBJ whole genome shotgun (WGS) entry which is preliminary data.</text>
</comment>
<proteinExistence type="predicted"/>
<accession>A0ABX3MI88</accession>
<dbReference type="RefSeq" id="WP_078530266.1">
    <property type="nucleotide sequence ID" value="NZ_MPZS01000003.1"/>
</dbReference>
<evidence type="ECO:0000313" key="2">
    <source>
        <dbReference type="Proteomes" id="UP000242224"/>
    </source>
</evidence>
<keyword evidence="2" id="KW-1185">Reference proteome</keyword>
<dbReference type="EMBL" id="MPZS01000003">
    <property type="protein sequence ID" value="OOY11275.1"/>
    <property type="molecule type" value="Genomic_DNA"/>
</dbReference>
<sequence length="62" mass="7189">MGDLLLMVREVLQRFDQVVKLFAQPGQFSDFREVARREIFAADAAFRTGLRKKQATISCRRT</sequence>